<dbReference type="EMBL" id="JBBPBM010000120">
    <property type="protein sequence ID" value="KAK8506138.1"/>
    <property type="molecule type" value="Genomic_DNA"/>
</dbReference>
<sequence>MSDPKKLLKERDGFVESITRFLNLHRAGTIDELRVRFDLNLQHRRPIDEWIEIALMKKVKSLELDFVPCRSSHRRGSGNYRFGWKFFKLSGIRFLISLCLKHVDVSGQVLESFLSKCPLLETLHVSHSKQLTRLTVWGSSLRLKHLHISFCKCIKSIEVYATNLVTFEYRGSRCVHIDLKCVPQLCDVSYAGQWESIRVFHLYEPVPSFLPTSQLVNLSLHIPYLPLMDISQVQPNFPNLLYLSLEVWNLHLRIDRTAELVKLCHMMKHMPLLHKFKVELYAVEAHRLIEEKYVQSIIKEGQLLSLVHEKRMMLQEVEIAGFVGAAGDSVLVYFLSLIAPNLDSIVINRCLPRWYCGAPLKERKIKELGDARRFAYDMLSANRPEGAKFLLL</sequence>
<proteinExistence type="predicted"/>
<dbReference type="Proteomes" id="UP001472677">
    <property type="component" value="Unassembled WGS sequence"/>
</dbReference>
<dbReference type="PANTHER" id="PTHR34145:SF68">
    <property type="entry name" value="FBD DOMAIN-CONTAINING PROTEIN"/>
    <property type="match status" value="1"/>
</dbReference>
<keyword evidence="2" id="KW-1185">Reference proteome</keyword>
<evidence type="ECO:0000313" key="2">
    <source>
        <dbReference type="Proteomes" id="UP001472677"/>
    </source>
</evidence>
<evidence type="ECO:0000313" key="1">
    <source>
        <dbReference type="EMBL" id="KAK8506138.1"/>
    </source>
</evidence>
<dbReference type="InterPro" id="IPR032675">
    <property type="entry name" value="LRR_dom_sf"/>
</dbReference>
<protein>
    <submittedName>
        <fullName evidence="1">Uncharacterized protein</fullName>
    </submittedName>
</protein>
<dbReference type="Gene3D" id="3.80.10.10">
    <property type="entry name" value="Ribonuclease Inhibitor"/>
    <property type="match status" value="1"/>
</dbReference>
<dbReference type="PANTHER" id="PTHR34145">
    <property type="entry name" value="OS02G0105600 PROTEIN"/>
    <property type="match status" value="1"/>
</dbReference>
<name>A0ABR2BGR8_9ROSI</name>
<dbReference type="SUPFAM" id="SSF52047">
    <property type="entry name" value="RNI-like"/>
    <property type="match status" value="1"/>
</dbReference>
<dbReference type="InterPro" id="IPR053772">
    <property type="entry name" value="At1g61320/At1g61330-like"/>
</dbReference>
<gene>
    <name evidence="1" type="ORF">V6N12_074189</name>
</gene>
<dbReference type="InterPro" id="IPR055357">
    <property type="entry name" value="LRR_At1g61320_AtMIF1"/>
</dbReference>
<accession>A0ABR2BGR8</accession>
<reference evidence="1 2" key="1">
    <citation type="journal article" date="2024" name="G3 (Bethesda)">
        <title>Genome assembly of Hibiscus sabdariffa L. provides insights into metabolisms of medicinal natural products.</title>
        <authorList>
            <person name="Kim T."/>
        </authorList>
    </citation>
    <scope>NUCLEOTIDE SEQUENCE [LARGE SCALE GENOMIC DNA]</scope>
    <source>
        <strain evidence="1">TK-2024</strain>
        <tissue evidence="1">Old leaves</tissue>
    </source>
</reference>
<dbReference type="Pfam" id="PF23622">
    <property type="entry name" value="LRR_At1g61320_AtMIF1"/>
    <property type="match status" value="1"/>
</dbReference>
<comment type="caution">
    <text evidence="1">The sequence shown here is derived from an EMBL/GenBank/DDBJ whole genome shotgun (WGS) entry which is preliminary data.</text>
</comment>
<organism evidence="1 2">
    <name type="scientific">Hibiscus sabdariffa</name>
    <name type="common">roselle</name>
    <dbReference type="NCBI Taxonomy" id="183260"/>
    <lineage>
        <taxon>Eukaryota</taxon>
        <taxon>Viridiplantae</taxon>
        <taxon>Streptophyta</taxon>
        <taxon>Embryophyta</taxon>
        <taxon>Tracheophyta</taxon>
        <taxon>Spermatophyta</taxon>
        <taxon>Magnoliopsida</taxon>
        <taxon>eudicotyledons</taxon>
        <taxon>Gunneridae</taxon>
        <taxon>Pentapetalae</taxon>
        <taxon>rosids</taxon>
        <taxon>malvids</taxon>
        <taxon>Malvales</taxon>
        <taxon>Malvaceae</taxon>
        <taxon>Malvoideae</taxon>
        <taxon>Hibiscus</taxon>
    </lineage>
</organism>